<feature type="compositionally biased region" description="Polar residues" evidence="1">
    <location>
        <begin position="149"/>
        <end position="170"/>
    </location>
</feature>
<organism evidence="2 3">
    <name type="scientific">Datura stramonium</name>
    <name type="common">Jimsonweed</name>
    <name type="synonym">Common thornapple</name>
    <dbReference type="NCBI Taxonomy" id="4076"/>
    <lineage>
        <taxon>Eukaryota</taxon>
        <taxon>Viridiplantae</taxon>
        <taxon>Streptophyta</taxon>
        <taxon>Embryophyta</taxon>
        <taxon>Tracheophyta</taxon>
        <taxon>Spermatophyta</taxon>
        <taxon>Magnoliopsida</taxon>
        <taxon>eudicotyledons</taxon>
        <taxon>Gunneridae</taxon>
        <taxon>Pentapetalae</taxon>
        <taxon>asterids</taxon>
        <taxon>lamiids</taxon>
        <taxon>Solanales</taxon>
        <taxon>Solanaceae</taxon>
        <taxon>Solanoideae</taxon>
        <taxon>Datureae</taxon>
        <taxon>Datura</taxon>
    </lineage>
</organism>
<protein>
    <submittedName>
        <fullName evidence="2">Uncharacterized protein</fullName>
    </submittedName>
</protein>
<evidence type="ECO:0000256" key="1">
    <source>
        <dbReference type="SAM" id="MobiDB-lite"/>
    </source>
</evidence>
<keyword evidence="3" id="KW-1185">Reference proteome</keyword>
<evidence type="ECO:0000313" key="2">
    <source>
        <dbReference type="EMBL" id="MCD7450190.1"/>
    </source>
</evidence>
<proteinExistence type="predicted"/>
<evidence type="ECO:0000313" key="3">
    <source>
        <dbReference type="Proteomes" id="UP000823775"/>
    </source>
</evidence>
<dbReference type="EMBL" id="JACEIK010000120">
    <property type="protein sequence ID" value="MCD7450190.1"/>
    <property type="molecule type" value="Genomic_DNA"/>
</dbReference>
<dbReference type="Proteomes" id="UP000823775">
    <property type="component" value="Unassembled WGS sequence"/>
</dbReference>
<sequence>MRMLRLREIIHMLRTWWFGLEPMICLKENCRQHRETLELMKIWRKYGTEWNDKTTILEEELTDLELQMMGQIDKKVDLPMFEESVTAPIPIINLVSDGEMMKTLQEEVAKIDKRTTLTRKRLMEAEQRITNIIKPSDRISGFEHHTRRPANNTRPPTQNGIDKTETSLSGESIGLSPNMSIVNHGAAKHPIFLGVFHHQCRSEVGSCSYLHEALRARGVLHLVDERPHKCISTNVHKICAYHAGQPGHTMDECLASKARLCMMIDDGQ</sequence>
<comment type="caution">
    <text evidence="2">The sequence shown here is derived from an EMBL/GenBank/DDBJ whole genome shotgun (WGS) entry which is preliminary data.</text>
</comment>
<accession>A0ABS8RTN6</accession>
<gene>
    <name evidence="2" type="ORF">HAX54_004337</name>
</gene>
<name>A0ABS8RTN6_DATST</name>
<reference evidence="2 3" key="1">
    <citation type="journal article" date="2021" name="BMC Genomics">
        <title>Datura genome reveals duplications of psychoactive alkaloid biosynthetic genes and high mutation rate following tissue culture.</title>
        <authorList>
            <person name="Rajewski A."/>
            <person name="Carter-House D."/>
            <person name="Stajich J."/>
            <person name="Litt A."/>
        </authorList>
    </citation>
    <scope>NUCLEOTIDE SEQUENCE [LARGE SCALE GENOMIC DNA]</scope>
    <source>
        <strain evidence="2">AR-01</strain>
    </source>
</reference>
<feature type="region of interest" description="Disordered" evidence="1">
    <location>
        <begin position="142"/>
        <end position="170"/>
    </location>
</feature>